<dbReference type="InterPro" id="IPR008969">
    <property type="entry name" value="CarboxyPept-like_regulatory"/>
</dbReference>
<reference evidence="1 2" key="1">
    <citation type="submission" date="2017-04" db="EMBL/GenBank/DDBJ databases">
        <authorList>
            <person name="Afonso C.L."/>
            <person name="Miller P.J."/>
            <person name="Scott M.A."/>
            <person name="Spackman E."/>
            <person name="Goraichik I."/>
            <person name="Dimitrov K.M."/>
            <person name="Suarez D.L."/>
            <person name="Swayne D.E."/>
        </authorList>
    </citation>
    <scope>NUCLEOTIDE SEQUENCE [LARGE SCALE GENOMIC DNA]</scope>
    <source>
        <strain evidence="1 2">DSM 19625</strain>
    </source>
</reference>
<dbReference type="SUPFAM" id="SSF49464">
    <property type="entry name" value="Carboxypeptidase regulatory domain-like"/>
    <property type="match status" value="1"/>
</dbReference>
<evidence type="ECO:0008006" key="3">
    <source>
        <dbReference type="Google" id="ProtNLM"/>
    </source>
</evidence>
<dbReference type="AlphaFoldDB" id="A0A1W2B4G9"/>
<evidence type="ECO:0000313" key="2">
    <source>
        <dbReference type="Proteomes" id="UP000192678"/>
    </source>
</evidence>
<protein>
    <recommendedName>
        <fullName evidence="3">CarboxypepD_reg-like domain-containing protein</fullName>
    </recommendedName>
</protein>
<organism evidence="1 2">
    <name type="scientific">Pedobacter nyackensis</name>
    <dbReference type="NCBI Taxonomy" id="475255"/>
    <lineage>
        <taxon>Bacteria</taxon>
        <taxon>Pseudomonadati</taxon>
        <taxon>Bacteroidota</taxon>
        <taxon>Sphingobacteriia</taxon>
        <taxon>Sphingobacteriales</taxon>
        <taxon>Sphingobacteriaceae</taxon>
        <taxon>Pedobacter</taxon>
    </lineage>
</organism>
<sequence>MLKNLLLFLVLVVPVELMAQLTVSGSVYDYDNRTFPLQHVKVRNLNNSRVELTKAAGQFTIAARVGDLLEFSFAGYHTDTLYLINLTPKIVFLPGNSTTLREVEIVSTKVNPSILAPDPLARPYTRVATDGLQGKGNNDRAGGLLFNLGYGKYRRQQEKIRLLEERDRYQAEINAIFTEEYVSDLVKLKGDELRNFMSLYRPPEELVKSERPFNYAYYTVKAYHAWLKLSPEERRLSSMPKLKTD</sequence>
<evidence type="ECO:0000313" key="1">
    <source>
        <dbReference type="EMBL" id="SMC67885.1"/>
    </source>
</evidence>
<dbReference type="Proteomes" id="UP000192678">
    <property type="component" value="Unassembled WGS sequence"/>
</dbReference>
<dbReference type="OrthoDB" id="1118857at2"/>
<dbReference type="STRING" id="475255.SAMN04488101_102104"/>
<name>A0A1W2B4G9_9SPHI</name>
<dbReference type="EMBL" id="FWYB01000002">
    <property type="protein sequence ID" value="SMC67885.1"/>
    <property type="molecule type" value="Genomic_DNA"/>
</dbReference>
<proteinExistence type="predicted"/>
<keyword evidence="2" id="KW-1185">Reference proteome</keyword>
<dbReference type="RefSeq" id="WP_159452605.1">
    <property type="nucleotide sequence ID" value="NZ_FWYB01000002.1"/>
</dbReference>
<accession>A0A1W2B4G9</accession>
<gene>
    <name evidence="1" type="ORF">SAMN04488101_102104</name>
</gene>